<evidence type="ECO:0000313" key="2">
    <source>
        <dbReference type="EMBL" id="MBU3064398.1"/>
    </source>
</evidence>
<dbReference type="PANTHER" id="PTHR33164:SF43">
    <property type="entry name" value="HTH-TYPE TRANSCRIPTIONAL REPRESSOR YETL"/>
    <property type="match status" value="1"/>
</dbReference>
<dbReference type="SMART" id="SM00347">
    <property type="entry name" value="HTH_MARR"/>
    <property type="match status" value="1"/>
</dbReference>
<dbReference type="SUPFAM" id="SSF46785">
    <property type="entry name" value="Winged helix' DNA-binding domain"/>
    <property type="match status" value="1"/>
</dbReference>
<proteinExistence type="predicted"/>
<dbReference type="Gene3D" id="1.10.10.10">
    <property type="entry name" value="Winged helix-like DNA-binding domain superfamily/Winged helix DNA-binding domain"/>
    <property type="match status" value="1"/>
</dbReference>
<dbReference type="PRINTS" id="PR00598">
    <property type="entry name" value="HTHMARR"/>
</dbReference>
<gene>
    <name evidence="2" type="ORF">KO481_23050</name>
</gene>
<dbReference type="InterPro" id="IPR036388">
    <property type="entry name" value="WH-like_DNA-bd_sf"/>
</dbReference>
<organism evidence="2 3">
    <name type="scientific">Nocardia albiluteola</name>
    <dbReference type="NCBI Taxonomy" id="2842303"/>
    <lineage>
        <taxon>Bacteria</taxon>
        <taxon>Bacillati</taxon>
        <taxon>Actinomycetota</taxon>
        <taxon>Actinomycetes</taxon>
        <taxon>Mycobacteriales</taxon>
        <taxon>Nocardiaceae</taxon>
        <taxon>Nocardia</taxon>
    </lineage>
</organism>
<dbReference type="RefSeq" id="WP_215919524.1">
    <property type="nucleotide sequence ID" value="NZ_JAHKNI010000007.1"/>
</dbReference>
<feature type="domain" description="HTH marR-type" evidence="1">
    <location>
        <begin position="8"/>
        <end position="138"/>
    </location>
</feature>
<dbReference type="InterPro" id="IPR036390">
    <property type="entry name" value="WH_DNA-bd_sf"/>
</dbReference>
<comment type="caution">
    <text evidence="2">The sequence shown here is derived from an EMBL/GenBank/DDBJ whole genome shotgun (WGS) entry which is preliminary data.</text>
</comment>
<dbReference type="InterPro" id="IPR000835">
    <property type="entry name" value="HTH_MarR-typ"/>
</dbReference>
<sequence>MPDDGPTPDEVWQLLLHVVGTRDKWKRAVTERTGLPFSRIKILRTLRSGSMTVKELAAAAAMDSPAATVTVNDLEERGLVLRTVDPGNRRCKVVSITDHGREVVAKALATHEPAPESLGVLTDSELLALRDLLRKIDR</sequence>
<protein>
    <submittedName>
        <fullName evidence="2">MarR family transcriptional regulator</fullName>
    </submittedName>
</protein>
<accession>A0ABS6B272</accession>
<evidence type="ECO:0000313" key="3">
    <source>
        <dbReference type="Proteomes" id="UP000733379"/>
    </source>
</evidence>
<dbReference type="PROSITE" id="PS50995">
    <property type="entry name" value="HTH_MARR_2"/>
    <property type="match status" value="1"/>
</dbReference>
<name>A0ABS6B272_9NOCA</name>
<dbReference type="Proteomes" id="UP000733379">
    <property type="component" value="Unassembled WGS sequence"/>
</dbReference>
<evidence type="ECO:0000259" key="1">
    <source>
        <dbReference type="PROSITE" id="PS50995"/>
    </source>
</evidence>
<reference evidence="2 3" key="1">
    <citation type="submission" date="2021-06" db="EMBL/GenBank/DDBJ databases">
        <title>Actinomycetes sequencing.</title>
        <authorList>
            <person name="Shan Q."/>
        </authorList>
    </citation>
    <scope>NUCLEOTIDE SEQUENCE [LARGE SCALE GENOMIC DNA]</scope>
    <source>
        <strain evidence="2 3">NEAU-G5</strain>
    </source>
</reference>
<dbReference type="InterPro" id="IPR039422">
    <property type="entry name" value="MarR/SlyA-like"/>
</dbReference>
<keyword evidence="3" id="KW-1185">Reference proteome</keyword>
<dbReference type="Pfam" id="PF01047">
    <property type="entry name" value="MarR"/>
    <property type="match status" value="1"/>
</dbReference>
<dbReference type="EMBL" id="JAHKNI010000007">
    <property type="protein sequence ID" value="MBU3064398.1"/>
    <property type="molecule type" value="Genomic_DNA"/>
</dbReference>
<dbReference type="PANTHER" id="PTHR33164">
    <property type="entry name" value="TRANSCRIPTIONAL REGULATOR, MARR FAMILY"/>
    <property type="match status" value="1"/>
</dbReference>